<evidence type="ECO:0000256" key="4">
    <source>
        <dbReference type="ARBA" id="ARBA00005680"/>
    </source>
</evidence>
<evidence type="ECO:0000313" key="17">
    <source>
        <dbReference type="EMBL" id="KAJ7371039.1"/>
    </source>
</evidence>
<keyword evidence="9" id="KW-0430">Lectin</keyword>
<comment type="cofactor">
    <cofactor evidence="1">
        <name>Mn(2+)</name>
        <dbReference type="ChEBI" id="CHEBI:29035"/>
    </cofactor>
</comment>
<dbReference type="EMBL" id="MU826852">
    <property type="protein sequence ID" value="KAJ7371039.1"/>
    <property type="molecule type" value="Genomic_DNA"/>
</dbReference>
<evidence type="ECO:0000256" key="6">
    <source>
        <dbReference type="ARBA" id="ARBA00022679"/>
    </source>
</evidence>
<dbReference type="Proteomes" id="UP001163046">
    <property type="component" value="Unassembled WGS sequence"/>
</dbReference>
<dbReference type="CDD" id="cd02510">
    <property type="entry name" value="pp-GalNAc-T"/>
    <property type="match status" value="1"/>
</dbReference>
<evidence type="ECO:0000256" key="3">
    <source>
        <dbReference type="ARBA" id="ARBA00004922"/>
    </source>
</evidence>
<keyword evidence="8" id="KW-0479">Metal-binding</keyword>
<dbReference type="InterPro" id="IPR029044">
    <property type="entry name" value="Nucleotide-diphossugar_trans"/>
</dbReference>
<comment type="subcellular location">
    <subcellularLocation>
        <location evidence="2">Golgi apparatus membrane</location>
        <topology evidence="2">Single-pass type II membrane protein</topology>
    </subcellularLocation>
</comment>
<dbReference type="Gene3D" id="3.90.550.10">
    <property type="entry name" value="Spore Coat Polysaccharide Biosynthesis Protein SpsA, Chain A"/>
    <property type="match status" value="1"/>
</dbReference>
<evidence type="ECO:0000256" key="12">
    <source>
        <dbReference type="ARBA" id="ARBA00023034"/>
    </source>
</evidence>
<comment type="similarity">
    <text evidence="4">Belongs to the glycosyltransferase 2 family. GalNAc-T subfamily.</text>
</comment>
<evidence type="ECO:0000313" key="18">
    <source>
        <dbReference type="Proteomes" id="UP001163046"/>
    </source>
</evidence>
<evidence type="ECO:0000256" key="7">
    <source>
        <dbReference type="ARBA" id="ARBA00022692"/>
    </source>
</evidence>
<keyword evidence="12" id="KW-0333">Golgi apparatus</keyword>
<evidence type="ECO:0000256" key="11">
    <source>
        <dbReference type="ARBA" id="ARBA00022989"/>
    </source>
</evidence>
<name>A0A9X0CRP1_9CNID</name>
<dbReference type="FunFam" id="3.90.550.10:FF:000021">
    <property type="entry name" value="Polypeptide N-acetylgalactosaminyltransferase"/>
    <property type="match status" value="1"/>
</dbReference>
<evidence type="ECO:0000256" key="10">
    <source>
        <dbReference type="ARBA" id="ARBA00022968"/>
    </source>
</evidence>
<organism evidence="17 18">
    <name type="scientific">Desmophyllum pertusum</name>
    <dbReference type="NCBI Taxonomy" id="174260"/>
    <lineage>
        <taxon>Eukaryota</taxon>
        <taxon>Metazoa</taxon>
        <taxon>Cnidaria</taxon>
        <taxon>Anthozoa</taxon>
        <taxon>Hexacorallia</taxon>
        <taxon>Scleractinia</taxon>
        <taxon>Caryophylliina</taxon>
        <taxon>Caryophylliidae</taxon>
        <taxon>Desmophyllum</taxon>
    </lineage>
</organism>
<protein>
    <submittedName>
        <fullName evidence="17">Polypeptide N-acetylgalactosaminyltransferase 2</fullName>
        <ecNumber evidence="17">2.4.1.41</ecNumber>
    </submittedName>
</protein>
<dbReference type="GO" id="GO:0000139">
    <property type="term" value="C:Golgi membrane"/>
    <property type="evidence" value="ECO:0007669"/>
    <property type="project" value="UniProtKB-SubCell"/>
</dbReference>
<dbReference type="SUPFAM" id="SSF53448">
    <property type="entry name" value="Nucleotide-diphospho-sugar transferases"/>
    <property type="match status" value="1"/>
</dbReference>
<dbReference type="GO" id="GO:0030246">
    <property type="term" value="F:carbohydrate binding"/>
    <property type="evidence" value="ECO:0007669"/>
    <property type="project" value="UniProtKB-KW"/>
</dbReference>
<evidence type="ECO:0000256" key="14">
    <source>
        <dbReference type="ARBA" id="ARBA00023157"/>
    </source>
</evidence>
<sequence length="433" mass="49575">MSKVSIVLRYFLYSRPAGTEYIHEEEGVSRPPFNQEAYLKGGALKEGEDKYNRNQFNQAASDAIGGDRSVPDTRHSQCRYQEHPKDLPATSVIITFHNEGRSTLLRTITSILNRSPPNLIHEIILVDDYSDSAVDGELLLGLPKVKVLRNDKREGLIRSRVKGANFASSKILTFLDSHCECNIGWLEPLLHRIVEDSTIVVSPIIDVINMDDFNYLGASADIKGGFDWSLHFKWDSLTPKEKQARRSMPIAPIRTPMIAGGLFVVDKAWFEKLGQYDVMMDIWGGENFEISFRTWQCGGSMEIIPCSRVGHVFRKRHPYSFPDGNANTYMKNTRRTAEVWMDGIKARKELRERLQCKPFKWYLETVYPELQVPDSQDISFGELKQGKSVWIRLVARPVAPSACLIVTDKQEIRYCVTLWRDKREVLVYFFSLA</sequence>
<proteinExistence type="inferred from homology"/>
<dbReference type="Pfam" id="PF00535">
    <property type="entry name" value="Glycos_transf_2"/>
    <property type="match status" value="1"/>
</dbReference>
<reference evidence="17" key="1">
    <citation type="submission" date="2023-01" db="EMBL/GenBank/DDBJ databases">
        <title>Genome assembly of the deep-sea coral Lophelia pertusa.</title>
        <authorList>
            <person name="Herrera S."/>
            <person name="Cordes E."/>
        </authorList>
    </citation>
    <scope>NUCLEOTIDE SEQUENCE</scope>
    <source>
        <strain evidence="17">USNM1676648</strain>
        <tissue evidence="17">Polyp</tissue>
    </source>
</reference>
<evidence type="ECO:0000256" key="2">
    <source>
        <dbReference type="ARBA" id="ARBA00004323"/>
    </source>
</evidence>
<keyword evidence="15" id="KW-0464">Manganese</keyword>
<dbReference type="InterPro" id="IPR045885">
    <property type="entry name" value="GalNAc-T"/>
</dbReference>
<dbReference type="GO" id="GO:0006493">
    <property type="term" value="P:protein O-linked glycosylation"/>
    <property type="evidence" value="ECO:0007669"/>
    <property type="project" value="TreeGrafter"/>
</dbReference>
<evidence type="ECO:0000256" key="5">
    <source>
        <dbReference type="ARBA" id="ARBA00022676"/>
    </source>
</evidence>
<dbReference type="GO" id="GO:0046872">
    <property type="term" value="F:metal ion binding"/>
    <property type="evidence" value="ECO:0007669"/>
    <property type="project" value="UniProtKB-KW"/>
</dbReference>
<dbReference type="AlphaFoldDB" id="A0A9X0CRP1"/>
<evidence type="ECO:0000256" key="9">
    <source>
        <dbReference type="ARBA" id="ARBA00022734"/>
    </source>
</evidence>
<dbReference type="PANTHER" id="PTHR11675">
    <property type="entry name" value="N-ACETYLGALACTOSAMINYLTRANSFERASE"/>
    <property type="match status" value="1"/>
</dbReference>
<keyword evidence="18" id="KW-1185">Reference proteome</keyword>
<keyword evidence="6 17" id="KW-0808">Transferase</keyword>
<feature type="domain" description="Glycosyltransferase 2-like" evidence="16">
    <location>
        <begin position="91"/>
        <end position="267"/>
    </location>
</feature>
<accession>A0A9X0CRP1</accession>
<comment type="caution">
    <text evidence="17">The sequence shown here is derived from an EMBL/GenBank/DDBJ whole genome shotgun (WGS) entry which is preliminary data.</text>
</comment>
<dbReference type="InterPro" id="IPR001173">
    <property type="entry name" value="Glyco_trans_2-like"/>
</dbReference>
<dbReference type="OrthoDB" id="429263at2759"/>
<dbReference type="GO" id="GO:0004653">
    <property type="term" value="F:polypeptide N-acetylgalactosaminyltransferase activity"/>
    <property type="evidence" value="ECO:0007669"/>
    <property type="project" value="UniProtKB-EC"/>
</dbReference>
<keyword evidence="13" id="KW-0472">Membrane</keyword>
<keyword evidence="14" id="KW-1015">Disulfide bond</keyword>
<comment type="pathway">
    <text evidence="3">Protein modification; protein glycosylation.</text>
</comment>
<keyword evidence="11" id="KW-1133">Transmembrane helix</keyword>
<evidence type="ECO:0000256" key="1">
    <source>
        <dbReference type="ARBA" id="ARBA00001936"/>
    </source>
</evidence>
<gene>
    <name evidence="17" type="primary">GALNT2_3</name>
    <name evidence="17" type="ORF">OS493_028201</name>
</gene>
<evidence type="ECO:0000259" key="16">
    <source>
        <dbReference type="Pfam" id="PF00535"/>
    </source>
</evidence>
<keyword evidence="7" id="KW-0812">Transmembrane</keyword>
<evidence type="ECO:0000256" key="13">
    <source>
        <dbReference type="ARBA" id="ARBA00023136"/>
    </source>
</evidence>
<evidence type="ECO:0000256" key="15">
    <source>
        <dbReference type="ARBA" id="ARBA00023211"/>
    </source>
</evidence>
<keyword evidence="10" id="KW-0735">Signal-anchor</keyword>
<dbReference type="EC" id="2.4.1.41" evidence="17"/>
<keyword evidence="5 17" id="KW-0328">Glycosyltransferase</keyword>
<dbReference type="PANTHER" id="PTHR11675:SF119">
    <property type="entry name" value="POLYPEPTIDE N-ACETYLGALACTOSAMINYLTRANSFERASE 2"/>
    <property type="match status" value="1"/>
</dbReference>
<evidence type="ECO:0000256" key="8">
    <source>
        <dbReference type="ARBA" id="ARBA00022723"/>
    </source>
</evidence>